<evidence type="ECO:0000256" key="4">
    <source>
        <dbReference type="ARBA" id="ARBA00022840"/>
    </source>
</evidence>
<gene>
    <name evidence="6" type="ORF">SAMN04488692_101155</name>
</gene>
<protein>
    <submittedName>
        <fullName evidence="6">Zinc transport system ATP-binding protein</fullName>
    </submittedName>
</protein>
<dbReference type="InterPro" id="IPR050153">
    <property type="entry name" value="Metal_Ion_Import_ABC"/>
</dbReference>
<dbReference type="PROSITE" id="PS00211">
    <property type="entry name" value="ABC_TRANSPORTER_1"/>
    <property type="match status" value="1"/>
</dbReference>
<dbReference type="AlphaFoldDB" id="A0A1G9HB01"/>
<dbReference type="SMART" id="SM00382">
    <property type="entry name" value="AAA"/>
    <property type="match status" value="1"/>
</dbReference>
<dbReference type="InterPro" id="IPR003593">
    <property type="entry name" value="AAA+_ATPase"/>
</dbReference>
<keyword evidence="3" id="KW-0547">Nucleotide-binding</keyword>
<reference evidence="6 7" key="1">
    <citation type="submission" date="2016-10" db="EMBL/GenBank/DDBJ databases">
        <authorList>
            <person name="de Groot N.N."/>
        </authorList>
    </citation>
    <scope>NUCLEOTIDE SEQUENCE [LARGE SCALE GENOMIC DNA]</scope>
    <source>
        <strain evidence="6 7">SLAS-1</strain>
    </source>
</reference>
<accession>A0A1G9HB01</accession>
<evidence type="ECO:0000259" key="5">
    <source>
        <dbReference type="PROSITE" id="PS50893"/>
    </source>
</evidence>
<dbReference type="FunFam" id="3.40.50.300:FF:000134">
    <property type="entry name" value="Iron-enterobactin ABC transporter ATP-binding protein"/>
    <property type="match status" value="1"/>
</dbReference>
<evidence type="ECO:0000313" key="7">
    <source>
        <dbReference type="Proteomes" id="UP000199476"/>
    </source>
</evidence>
<keyword evidence="7" id="KW-1185">Reference proteome</keyword>
<evidence type="ECO:0000256" key="2">
    <source>
        <dbReference type="ARBA" id="ARBA00022448"/>
    </source>
</evidence>
<dbReference type="GO" id="GO:0005524">
    <property type="term" value="F:ATP binding"/>
    <property type="evidence" value="ECO:0007669"/>
    <property type="project" value="UniProtKB-KW"/>
</dbReference>
<dbReference type="EMBL" id="FNGO01000001">
    <property type="protein sequence ID" value="SDL09914.1"/>
    <property type="molecule type" value="Genomic_DNA"/>
</dbReference>
<dbReference type="Pfam" id="PF00005">
    <property type="entry name" value="ABC_tran"/>
    <property type="match status" value="1"/>
</dbReference>
<name>A0A1G9HB01_9FIRM</name>
<evidence type="ECO:0000256" key="3">
    <source>
        <dbReference type="ARBA" id="ARBA00022741"/>
    </source>
</evidence>
<evidence type="ECO:0000256" key="1">
    <source>
        <dbReference type="ARBA" id="ARBA00005417"/>
    </source>
</evidence>
<dbReference type="InterPro" id="IPR027417">
    <property type="entry name" value="P-loop_NTPase"/>
</dbReference>
<organism evidence="6 7">
    <name type="scientific">Halarsenatibacter silvermanii</name>
    <dbReference type="NCBI Taxonomy" id="321763"/>
    <lineage>
        <taxon>Bacteria</taxon>
        <taxon>Bacillati</taxon>
        <taxon>Bacillota</taxon>
        <taxon>Clostridia</taxon>
        <taxon>Halanaerobiales</taxon>
        <taxon>Halarsenatibacteraceae</taxon>
        <taxon>Halarsenatibacter</taxon>
    </lineage>
</organism>
<sequence>MEAVRLRNVRFSYEEEKAVRDVNLKLEKGDFAAFIGPNGSGKSTVIKMLMGALEPDEGRVEVLEKDVTRLRDWTDIGYISQEVREFNQSFPATVREIVGSNLYNEMGFFRFLNDRLEEKIHRALKLVDMENFRGRRIGNLSGGQQQRVFIARMMVNDPELILLDEPLSGVDIKTQDEFYRIIGDINSELNKTVIMVSHDVNVISSHANYVVCFENGRAHLHRSDEFNYDSYLDEIRDSSLQIVPDHDH</sequence>
<dbReference type="PANTHER" id="PTHR42734:SF17">
    <property type="entry name" value="METAL TRANSPORT SYSTEM ATP-BINDING PROTEIN TM_0124-RELATED"/>
    <property type="match status" value="1"/>
</dbReference>
<dbReference type="CDD" id="cd03235">
    <property type="entry name" value="ABC_Metallic_Cations"/>
    <property type="match status" value="1"/>
</dbReference>
<dbReference type="PROSITE" id="PS50893">
    <property type="entry name" value="ABC_TRANSPORTER_2"/>
    <property type="match status" value="1"/>
</dbReference>
<dbReference type="SUPFAM" id="SSF52540">
    <property type="entry name" value="P-loop containing nucleoside triphosphate hydrolases"/>
    <property type="match status" value="1"/>
</dbReference>
<dbReference type="OrthoDB" id="9806726at2"/>
<feature type="domain" description="ABC transporter" evidence="5">
    <location>
        <begin position="4"/>
        <end position="240"/>
    </location>
</feature>
<dbReference type="STRING" id="321763.SAMN04488692_101155"/>
<dbReference type="Gene3D" id="3.40.50.300">
    <property type="entry name" value="P-loop containing nucleotide triphosphate hydrolases"/>
    <property type="match status" value="1"/>
</dbReference>
<evidence type="ECO:0000313" key="6">
    <source>
        <dbReference type="EMBL" id="SDL09914.1"/>
    </source>
</evidence>
<dbReference type="PANTHER" id="PTHR42734">
    <property type="entry name" value="METAL TRANSPORT SYSTEM ATP-BINDING PROTEIN TM_0124-RELATED"/>
    <property type="match status" value="1"/>
</dbReference>
<dbReference type="InterPro" id="IPR003439">
    <property type="entry name" value="ABC_transporter-like_ATP-bd"/>
</dbReference>
<keyword evidence="2" id="KW-0813">Transport</keyword>
<comment type="similarity">
    <text evidence="1">Belongs to the ABC transporter superfamily.</text>
</comment>
<dbReference type="GO" id="GO:0016887">
    <property type="term" value="F:ATP hydrolysis activity"/>
    <property type="evidence" value="ECO:0007669"/>
    <property type="project" value="InterPro"/>
</dbReference>
<dbReference type="Proteomes" id="UP000199476">
    <property type="component" value="Unassembled WGS sequence"/>
</dbReference>
<keyword evidence="4 6" id="KW-0067">ATP-binding</keyword>
<proteinExistence type="inferred from homology"/>
<dbReference type="InterPro" id="IPR017871">
    <property type="entry name" value="ABC_transporter-like_CS"/>
</dbReference>